<dbReference type="SUPFAM" id="SSF51905">
    <property type="entry name" value="FAD/NAD(P)-binding domain"/>
    <property type="match status" value="1"/>
</dbReference>
<comment type="caution">
    <text evidence="4">The sequence shown here is derived from an EMBL/GenBank/DDBJ whole genome shotgun (WGS) entry which is preliminary data.</text>
</comment>
<dbReference type="Pfam" id="PF01266">
    <property type="entry name" value="DAO"/>
    <property type="match status" value="1"/>
</dbReference>
<evidence type="ECO:0000256" key="1">
    <source>
        <dbReference type="ARBA" id="ARBA00023002"/>
    </source>
</evidence>
<evidence type="ECO:0000313" key="4">
    <source>
        <dbReference type="EMBL" id="KAL1565865.1"/>
    </source>
</evidence>
<sequence length="158" mass="17305">MQTLSLKIELNWNDFFVEKFSFLRGGNRVTMDDIVIVGAGIAGLAISLGLHRLGVPSVVLESADRLRASGFALGIWANGWRALDSIGVGNKLREKHNRISGDDLEYRCGSGSAAGNTRKRTSEGYNRVLLEGGSYTERGLCQISSSICWNCPERAKRK</sequence>
<dbReference type="PANTHER" id="PTHR45934:SF28">
    <property type="entry name" value="OS03G0153100 PROTEIN"/>
    <property type="match status" value="1"/>
</dbReference>
<feature type="domain" description="FAD dependent oxidoreductase" evidence="3">
    <location>
        <begin position="33"/>
        <end position="115"/>
    </location>
</feature>
<dbReference type="Gene3D" id="3.50.50.60">
    <property type="entry name" value="FAD/NAD(P)-binding domain"/>
    <property type="match status" value="1"/>
</dbReference>
<dbReference type="InterPro" id="IPR006076">
    <property type="entry name" value="FAD-dep_OxRdtase"/>
</dbReference>
<dbReference type="PANTHER" id="PTHR45934">
    <property type="entry name" value="FAD/NAD(P)-BINDING OXIDOREDUCTASE FAMILY PROTEIN"/>
    <property type="match status" value="1"/>
</dbReference>
<protein>
    <recommendedName>
        <fullName evidence="3">FAD dependent oxidoreductase domain-containing protein</fullName>
    </recommendedName>
</protein>
<dbReference type="Proteomes" id="UP001567538">
    <property type="component" value="Unassembled WGS sequence"/>
</dbReference>
<accession>A0ABD1IBT2</accession>
<gene>
    <name evidence="4" type="ORF">AAHA92_01544</name>
</gene>
<evidence type="ECO:0000259" key="3">
    <source>
        <dbReference type="Pfam" id="PF01266"/>
    </source>
</evidence>
<dbReference type="InterPro" id="IPR036188">
    <property type="entry name" value="FAD/NAD-bd_sf"/>
</dbReference>
<proteinExistence type="predicted"/>
<dbReference type="GO" id="GO:0004497">
    <property type="term" value="F:monooxygenase activity"/>
    <property type="evidence" value="ECO:0007669"/>
    <property type="project" value="UniProtKB-KW"/>
</dbReference>
<dbReference type="EMBL" id="JBEAFC010000002">
    <property type="protein sequence ID" value="KAL1565865.1"/>
    <property type="molecule type" value="Genomic_DNA"/>
</dbReference>
<evidence type="ECO:0000256" key="2">
    <source>
        <dbReference type="ARBA" id="ARBA00023033"/>
    </source>
</evidence>
<organism evidence="4 5">
    <name type="scientific">Salvia divinorum</name>
    <name type="common">Maria pastora</name>
    <name type="synonym">Diviner's sage</name>
    <dbReference type="NCBI Taxonomy" id="28513"/>
    <lineage>
        <taxon>Eukaryota</taxon>
        <taxon>Viridiplantae</taxon>
        <taxon>Streptophyta</taxon>
        <taxon>Embryophyta</taxon>
        <taxon>Tracheophyta</taxon>
        <taxon>Spermatophyta</taxon>
        <taxon>Magnoliopsida</taxon>
        <taxon>eudicotyledons</taxon>
        <taxon>Gunneridae</taxon>
        <taxon>Pentapetalae</taxon>
        <taxon>asterids</taxon>
        <taxon>lamiids</taxon>
        <taxon>Lamiales</taxon>
        <taxon>Lamiaceae</taxon>
        <taxon>Nepetoideae</taxon>
        <taxon>Mentheae</taxon>
        <taxon>Salviinae</taxon>
        <taxon>Salvia</taxon>
        <taxon>Salvia subgen. Calosphace</taxon>
    </lineage>
</organism>
<name>A0ABD1IBT2_SALDI</name>
<keyword evidence="5" id="KW-1185">Reference proteome</keyword>
<evidence type="ECO:0000313" key="5">
    <source>
        <dbReference type="Proteomes" id="UP001567538"/>
    </source>
</evidence>
<dbReference type="AlphaFoldDB" id="A0ABD1IBT2"/>
<reference evidence="4 5" key="1">
    <citation type="submission" date="2024-06" db="EMBL/GenBank/DDBJ databases">
        <title>A chromosome level genome sequence of Diviner's sage (Salvia divinorum).</title>
        <authorList>
            <person name="Ford S.A."/>
            <person name="Ro D.-K."/>
            <person name="Ness R.W."/>
            <person name="Phillips M.A."/>
        </authorList>
    </citation>
    <scope>NUCLEOTIDE SEQUENCE [LARGE SCALE GENOMIC DNA]</scope>
    <source>
        <strain evidence="4">SAF-2024a</strain>
        <tissue evidence="4">Leaf</tissue>
    </source>
</reference>
<dbReference type="InterPro" id="IPR044560">
    <property type="entry name" value="MOase"/>
</dbReference>
<keyword evidence="1" id="KW-0560">Oxidoreductase</keyword>
<keyword evidence="2" id="KW-0503">Monooxygenase</keyword>